<sequence length="515" mass="59786">VDIVARTYRLGCSAQARRSNVYTDTHTGVCCCASQCLCINVRGLPLIELETLLERKSTCLCVKRCGSTCSSNESRLKKKKIVPRCLTLGDNRSSCTGISEETANAHTQVNAERLFLYNLKIENDFSWKETQLPDITTSPAYLHVAEVQKKCIHVTRVCAACDRTLCGTSHNNIRSQDGACRGPKSPTASSRHYYIYYKTLRTHGSSSWAARARESFGPRTPYYLSLISSSSSEMMLHKLLREAHTQRPPSRRIYIRVIESIYKRDRIGWKSDELNEPRAAACTHTSFVRPVQLLRWTRGDTLRRTRRSDNFRPFKHLCINFLSKRTSRHYEKKKKKKRRAACRYYYRIYARQRIPRYVYCNVCVYIHEKLPKRQKCTPVRVNITVTSRTYHVCVCCVYINRGDTRDARSRTRALPSINPTAIAFLALPPRGSIGYGGSVNFENIDETATSAMRRRRRCSRCCRQHHRRHDHRRCRDDDDDGRQRHRLLPPYHRISDLSSSLSHCHHHYPRSPRYC</sequence>
<reference evidence="1 2" key="1">
    <citation type="submission" date="2020-02" db="EMBL/GenBank/DDBJ databases">
        <authorList>
            <person name="Ferguson B K."/>
        </authorList>
    </citation>
    <scope>NUCLEOTIDE SEQUENCE [LARGE SCALE GENOMIC DNA]</scope>
</reference>
<feature type="non-terminal residue" evidence="1">
    <location>
        <position position="1"/>
    </location>
</feature>
<name>A0A6H5IBY8_9HYME</name>
<accession>A0A6H5IBY8</accession>
<organism evidence="1 2">
    <name type="scientific">Trichogramma brassicae</name>
    <dbReference type="NCBI Taxonomy" id="86971"/>
    <lineage>
        <taxon>Eukaryota</taxon>
        <taxon>Metazoa</taxon>
        <taxon>Ecdysozoa</taxon>
        <taxon>Arthropoda</taxon>
        <taxon>Hexapoda</taxon>
        <taxon>Insecta</taxon>
        <taxon>Pterygota</taxon>
        <taxon>Neoptera</taxon>
        <taxon>Endopterygota</taxon>
        <taxon>Hymenoptera</taxon>
        <taxon>Apocrita</taxon>
        <taxon>Proctotrupomorpha</taxon>
        <taxon>Chalcidoidea</taxon>
        <taxon>Trichogrammatidae</taxon>
        <taxon>Trichogramma</taxon>
    </lineage>
</organism>
<gene>
    <name evidence="1" type="ORF">TBRA_LOCUS6456</name>
</gene>
<proteinExistence type="predicted"/>
<protein>
    <submittedName>
        <fullName evidence="1">Uncharacterized protein</fullName>
    </submittedName>
</protein>
<dbReference type="AlphaFoldDB" id="A0A6H5IBY8"/>
<dbReference type="Proteomes" id="UP000479190">
    <property type="component" value="Unassembled WGS sequence"/>
</dbReference>
<evidence type="ECO:0000313" key="1">
    <source>
        <dbReference type="EMBL" id="CAB0034558.1"/>
    </source>
</evidence>
<evidence type="ECO:0000313" key="2">
    <source>
        <dbReference type="Proteomes" id="UP000479190"/>
    </source>
</evidence>
<keyword evidence="2" id="KW-1185">Reference proteome</keyword>
<dbReference type="EMBL" id="CADCXV010000745">
    <property type="protein sequence ID" value="CAB0034558.1"/>
    <property type="molecule type" value="Genomic_DNA"/>
</dbReference>